<reference evidence="2 3" key="1">
    <citation type="submission" date="2020-10" db="EMBL/GenBank/DDBJ databases">
        <title>Plant Genome Project.</title>
        <authorList>
            <person name="Zhang R.-G."/>
        </authorList>
    </citation>
    <scope>NUCLEOTIDE SEQUENCE [LARGE SCALE GENOMIC DNA]</scope>
    <source>
        <strain evidence="2">FAFU-HL-1</strain>
        <tissue evidence="2">Leaf</tissue>
    </source>
</reference>
<dbReference type="PANTHER" id="PTHR32448">
    <property type="entry name" value="OS08G0158400 PROTEIN"/>
    <property type="match status" value="1"/>
</dbReference>
<gene>
    <name evidence="2" type="ORF">SADUNF_Sadunf19G0071000</name>
</gene>
<feature type="chain" id="PRO_5032611987" evidence="1">
    <location>
        <begin position="26"/>
        <end position="287"/>
    </location>
</feature>
<evidence type="ECO:0000256" key="1">
    <source>
        <dbReference type="SAM" id="SignalP"/>
    </source>
</evidence>
<organism evidence="2 3">
    <name type="scientific">Salix dunnii</name>
    <dbReference type="NCBI Taxonomy" id="1413687"/>
    <lineage>
        <taxon>Eukaryota</taxon>
        <taxon>Viridiplantae</taxon>
        <taxon>Streptophyta</taxon>
        <taxon>Embryophyta</taxon>
        <taxon>Tracheophyta</taxon>
        <taxon>Spermatophyta</taxon>
        <taxon>Magnoliopsida</taxon>
        <taxon>eudicotyledons</taxon>
        <taxon>Gunneridae</taxon>
        <taxon>Pentapetalae</taxon>
        <taxon>rosids</taxon>
        <taxon>fabids</taxon>
        <taxon>Malpighiales</taxon>
        <taxon>Salicaceae</taxon>
        <taxon>Saliceae</taxon>
        <taxon>Salix</taxon>
    </lineage>
</organism>
<name>A0A835J2G5_9ROSI</name>
<sequence length="287" mass="32323">MAALMKYPSPLFLFMSFALVYPSLCAPEDQVISCLTRHGMNNFTTFPRTKKDDDSTTYYKLLNFSIQNLRFTKPTIAKPLAIILPESLDELVKSVMCCREGLLEIRVRLLRVPQVVTGFIVSRPGTKDHVAELVNAWQGVAPSLAGDFYLSCFVGAGLPGTKTRGISATFKGFYLGPRNEMVSILNQVFPELGIETEDCKEMSWIESILFFSGLSDGSSVSDLKNRYLKDKNYFKAKSDYSRLRILACIVVEDGRKWMNYSKVPDASLLRAWIMNELTGERTETIES</sequence>
<dbReference type="Proteomes" id="UP000657918">
    <property type="component" value="Unassembled WGS sequence"/>
</dbReference>
<dbReference type="InterPro" id="IPR016167">
    <property type="entry name" value="FAD-bd_PCMH_sub1"/>
</dbReference>
<dbReference type="EMBL" id="JADGMS010000019">
    <property type="protein sequence ID" value="KAF9661458.1"/>
    <property type="molecule type" value="Genomic_DNA"/>
</dbReference>
<keyword evidence="1" id="KW-0732">Signal</keyword>
<feature type="signal peptide" evidence="1">
    <location>
        <begin position="1"/>
        <end position="25"/>
    </location>
</feature>
<dbReference type="Gene3D" id="3.30.465.10">
    <property type="match status" value="1"/>
</dbReference>
<dbReference type="OrthoDB" id="407275at2759"/>
<accession>A0A835J2G5</accession>
<evidence type="ECO:0000313" key="3">
    <source>
        <dbReference type="Proteomes" id="UP000657918"/>
    </source>
</evidence>
<protein>
    <submittedName>
        <fullName evidence="2">Uncharacterized protein</fullName>
    </submittedName>
</protein>
<comment type="caution">
    <text evidence="2">The sequence shown here is derived from an EMBL/GenBank/DDBJ whole genome shotgun (WGS) entry which is preliminary data.</text>
</comment>
<evidence type="ECO:0000313" key="2">
    <source>
        <dbReference type="EMBL" id="KAF9661458.1"/>
    </source>
</evidence>
<dbReference type="Gene3D" id="3.40.462.20">
    <property type="match status" value="1"/>
</dbReference>
<dbReference type="AlphaFoldDB" id="A0A835J2G5"/>
<dbReference type="Gene3D" id="3.30.43.10">
    <property type="entry name" value="Uridine Diphospho-n-acetylenolpyruvylglucosamine Reductase, domain 2"/>
    <property type="match status" value="1"/>
</dbReference>
<proteinExistence type="predicted"/>
<keyword evidence="3" id="KW-1185">Reference proteome</keyword>
<dbReference type="InterPro" id="IPR016169">
    <property type="entry name" value="FAD-bd_PCMH_sub2"/>
</dbReference>